<sequence length="619" mass="69565">MTIARFALLGASALSLAACSSTGREPVASTGEDDVVMAMEAAADEKDAQDAAHEELFALFADADERNLKLNPMNALFRGDMRYADKLGNYLTDEYTEATRADVRMNLAKLAEIDRSALSPTDQLAYDVFKYDQERAAKGLTPEMVAITQVRPVNHFSGFHTFYPGFASGQSAAPFKTLEDYENNLKRHANYVVLTDRAIAKFREGLDSGVLETKLTIGNVISQLDTQLAMEVHESPFWMPITNFPEDFSESDRERLKFEYLESIEAIYAAHRRLRDFLRDEYYAEARDSVGLSQMKGGPALYQHLIEGTTTLPLTPDYLHNLGLSEVARIKTGLEEIKAEVGFDGTLNEFFDYVRTDPKFKPESREALTQSYYDIGKQVDEKIGDYFSLLPKTPLLIKPYEEYREQFSAGGSYESGSPDGSRPGTFYFNAYDLPSRLTTGNVTLYLHEGAPGHHFQISLARENEDLPSFMRYGGKTSYVEGWALYSETLGYEMGFFDDPWNRYGTLQDEQLRAMRLVVDTGLHAKGWTREQAIDFMLENSGMTETEVVAEVERYIAIPSQALAYKVGALKIQELRKRAEEKLGDAYDIRDFHAQVLNTGALPLPVLEAKIDRWIANGGG</sequence>
<feature type="chain" id="PRO_5047054591" evidence="1">
    <location>
        <begin position="18"/>
        <end position="619"/>
    </location>
</feature>
<dbReference type="EMBL" id="JAIGNK010000002">
    <property type="protein sequence ID" value="MBX7458181.1"/>
    <property type="molecule type" value="Genomic_DNA"/>
</dbReference>
<organism evidence="2 3">
    <name type="scientific">Qipengyuania polymorpha</name>
    <dbReference type="NCBI Taxonomy" id="2867234"/>
    <lineage>
        <taxon>Bacteria</taxon>
        <taxon>Pseudomonadati</taxon>
        <taxon>Pseudomonadota</taxon>
        <taxon>Alphaproteobacteria</taxon>
        <taxon>Sphingomonadales</taxon>
        <taxon>Erythrobacteraceae</taxon>
        <taxon>Qipengyuania</taxon>
    </lineage>
</organism>
<dbReference type="Pfam" id="PF05960">
    <property type="entry name" value="DUF885"/>
    <property type="match status" value="1"/>
</dbReference>
<dbReference type="InterPro" id="IPR010281">
    <property type="entry name" value="DUF885"/>
</dbReference>
<feature type="signal peptide" evidence="1">
    <location>
        <begin position="1"/>
        <end position="17"/>
    </location>
</feature>
<proteinExistence type="predicted"/>
<keyword evidence="3" id="KW-1185">Reference proteome</keyword>
<dbReference type="Proteomes" id="UP000783253">
    <property type="component" value="Unassembled WGS sequence"/>
</dbReference>
<name>A0ABS7IXA3_9SPHN</name>
<keyword evidence="1" id="KW-0732">Signal</keyword>
<evidence type="ECO:0000313" key="2">
    <source>
        <dbReference type="EMBL" id="MBX7458181.1"/>
    </source>
</evidence>
<dbReference type="RefSeq" id="WP_221573558.1">
    <property type="nucleotide sequence ID" value="NZ_JAIGNK010000002.1"/>
</dbReference>
<evidence type="ECO:0000256" key="1">
    <source>
        <dbReference type="SAM" id="SignalP"/>
    </source>
</evidence>
<gene>
    <name evidence="2" type="ORF">K3152_07975</name>
</gene>
<comment type="caution">
    <text evidence="2">The sequence shown here is derived from an EMBL/GenBank/DDBJ whole genome shotgun (WGS) entry which is preliminary data.</text>
</comment>
<evidence type="ECO:0000313" key="3">
    <source>
        <dbReference type="Proteomes" id="UP000783253"/>
    </source>
</evidence>
<protein>
    <submittedName>
        <fullName evidence="2">DUF885 domain-containing protein</fullName>
    </submittedName>
</protein>
<reference evidence="2 3" key="1">
    <citation type="submission" date="2021-08" db="EMBL/GenBank/DDBJ databases">
        <title>Comparative Genomics Analysis of the Genus Qipengyuania Reveals Extensive Genetic Diversity and Metabolic Versatility, Including the Description of Fifteen Novel Species.</title>
        <authorList>
            <person name="Liu Y."/>
        </authorList>
    </citation>
    <scope>NUCLEOTIDE SEQUENCE [LARGE SCALE GENOMIC DNA]</scope>
    <source>
        <strain evidence="2 3">1NDH17</strain>
    </source>
</reference>
<dbReference type="PANTHER" id="PTHR33361:SF16">
    <property type="entry name" value="DUF885 DOMAIN-CONTAINING PROTEIN"/>
    <property type="match status" value="1"/>
</dbReference>
<dbReference type="PROSITE" id="PS51257">
    <property type="entry name" value="PROKAR_LIPOPROTEIN"/>
    <property type="match status" value="1"/>
</dbReference>
<accession>A0ABS7IXA3</accession>
<dbReference type="PANTHER" id="PTHR33361">
    <property type="entry name" value="GLR0591 PROTEIN"/>
    <property type="match status" value="1"/>
</dbReference>